<name>A0A0N4X2P7_HAEPC</name>
<evidence type="ECO:0000313" key="3">
    <source>
        <dbReference type="WBParaSite" id="HPLM_0001863901-mRNA-1"/>
    </source>
</evidence>
<organism evidence="3">
    <name type="scientific">Haemonchus placei</name>
    <name type="common">Barber's pole worm</name>
    <dbReference type="NCBI Taxonomy" id="6290"/>
    <lineage>
        <taxon>Eukaryota</taxon>
        <taxon>Metazoa</taxon>
        <taxon>Ecdysozoa</taxon>
        <taxon>Nematoda</taxon>
        <taxon>Chromadorea</taxon>
        <taxon>Rhabditida</taxon>
        <taxon>Rhabditina</taxon>
        <taxon>Rhabditomorpha</taxon>
        <taxon>Strongyloidea</taxon>
        <taxon>Trichostrongylidae</taxon>
        <taxon>Haemonchus</taxon>
    </lineage>
</organism>
<dbReference type="WBParaSite" id="HPLM_0001863901-mRNA-1">
    <property type="protein sequence ID" value="HPLM_0001863901-mRNA-1"/>
    <property type="gene ID" value="HPLM_0001863901"/>
</dbReference>
<gene>
    <name evidence="1" type="ORF">HPLM_LOCUS18631</name>
</gene>
<evidence type="ECO:0000313" key="2">
    <source>
        <dbReference type="Proteomes" id="UP000268014"/>
    </source>
</evidence>
<reference evidence="1 2" key="2">
    <citation type="submission" date="2018-11" db="EMBL/GenBank/DDBJ databases">
        <authorList>
            <consortium name="Pathogen Informatics"/>
        </authorList>
    </citation>
    <scope>NUCLEOTIDE SEQUENCE [LARGE SCALE GENOMIC DNA]</scope>
    <source>
        <strain evidence="1 2">MHpl1</strain>
    </source>
</reference>
<dbReference type="Proteomes" id="UP000268014">
    <property type="component" value="Unassembled WGS sequence"/>
</dbReference>
<dbReference type="EMBL" id="UZAF01020698">
    <property type="protein sequence ID" value="VDO72218.1"/>
    <property type="molecule type" value="Genomic_DNA"/>
</dbReference>
<dbReference type="AlphaFoldDB" id="A0A0N4X2P7"/>
<proteinExistence type="predicted"/>
<reference evidence="3" key="1">
    <citation type="submission" date="2017-02" db="UniProtKB">
        <authorList>
            <consortium name="WormBaseParasite"/>
        </authorList>
    </citation>
    <scope>IDENTIFICATION</scope>
</reference>
<evidence type="ECO:0000313" key="1">
    <source>
        <dbReference type="EMBL" id="VDO72218.1"/>
    </source>
</evidence>
<protein>
    <submittedName>
        <fullName evidence="1 3">Uncharacterized protein</fullName>
    </submittedName>
</protein>
<keyword evidence="2" id="KW-1185">Reference proteome</keyword>
<sequence length="75" mass="8484">MKSPYEVSAVSLVRCTYAKALSTARLLPNGTATLKLSMHQLWNLRRIDGPKTPSSDRRFQLDIGARAVWLTTYLF</sequence>
<accession>A0A0N4X2P7</accession>